<reference evidence="3 4" key="1">
    <citation type="submission" date="2019-07" db="EMBL/GenBank/DDBJ databases">
        <title>Whole genome shotgun sequence of Actinotalea fermentans NBRC 105374.</title>
        <authorList>
            <person name="Hosoyama A."/>
            <person name="Uohara A."/>
            <person name="Ohji S."/>
            <person name="Ichikawa N."/>
        </authorList>
    </citation>
    <scope>NUCLEOTIDE SEQUENCE [LARGE SCALE GENOMIC DNA]</scope>
    <source>
        <strain evidence="3 4">NBRC 105374</strain>
    </source>
</reference>
<keyword evidence="2" id="KW-1133">Transmembrane helix</keyword>
<dbReference type="EMBL" id="BJYK01000001">
    <property type="protein sequence ID" value="GEN79063.1"/>
    <property type="molecule type" value="Genomic_DNA"/>
</dbReference>
<feature type="compositionally biased region" description="Basic and acidic residues" evidence="1">
    <location>
        <begin position="1"/>
        <end position="22"/>
    </location>
</feature>
<keyword evidence="2" id="KW-0472">Membrane</keyword>
<feature type="transmembrane region" description="Helical" evidence="2">
    <location>
        <begin position="34"/>
        <end position="55"/>
    </location>
</feature>
<evidence type="ECO:0000313" key="3">
    <source>
        <dbReference type="EMBL" id="GEN79063.1"/>
    </source>
</evidence>
<name>A0A511YV49_9CELL</name>
<accession>A0A511YV49</accession>
<dbReference type="RefSeq" id="WP_034245441.1">
    <property type="nucleotide sequence ID" value="NZ_BJYK01000001.1"/>
</dbReference>
<evidence type="ECO:0000256" key="1">
    <source>
        <dbReference type="SAM" id="MobiDB-lite"/>
    </source>
</evidence>
<comment type="caution">
    <text evidence="3">The sequence shown here is derived from an EMBL/GenBank/DDBJ whole genome shotgun (WGS) entry which is preliminary data.</text>
</comment>
<proteinExistence type="predicted"/>
<dbReference type="AlphaFoldDB" id="A0A511YV49"/>
<feature type="transmembrane region" description="Helical" evidence="2">
    <location>
        <begin position="61"/>
        <end position="81"/>
    </location>
</feature>
<gene>
    <name evidence="3" type="ORF">AFE02nite_07970</name>
</gene>
<keyword evidence="2" id="KW-0812">Transmembrane</keyword>
<protein>
    <submittedName>
        <fullName evidence="3">Uncharacterized protein</fullName>
    </submittedName>
</protein>
<sequence length="86" mass="8915">MDVPHARPGTDEADRSVDDWHRTQNTAGKQPGAVVLWLVLMAALLGGFALMGASFALGNGVVFAAGLLLSGLAFLVPLGLLGDTER</sequence>
<organism evidence="3 4">
    <name type="scientific">Actinotalea fermentans</name>
    <dbReference type="NCBI Taxonomy" id="43671"/>
    <lineage>
        <taxon>Bacteria</taxon>
        <taxon>Bacillati</taxon>
        <taxon>Actinomycetota</taxon>
        <taxon>Actinomycetes</taxon>
        <taxon>Micrococcales</taxon>
        <taxon>Cellulomonadaceae</taxon>
        <taxon>Actinotalea</taxon>
    </lineage>
</organism>
<evidence type="ECO:0000256" key="2">
    <source>
        <dbReference type="SAM" id="Phobius"/>
    </source>
</evidence>
<feature type="region of interest" description="Disordered" evidence="1">
    <location>
        <begin position="1"/>
        <end position="26"/>
    </location>
</feature>
<evidence type="ECO:0000313" key="4">
    <source>
        <dbReference type="Proteomes" id="UP000321484"/>
    </source>
</evidence>
<keyword evidence="4" id="KW-1185">Reference proteome</keyword>
<dbReference type="Proteomes" id="UP000321484">
    <property type="component" value="Unassembled WGS sequence"/>
</dbReference>